<reference evidence="2" key="1">
    <citation type="journal article" date="2013" name="Proc. Natl. Acad. Sci. U.S.A.">
        <title>Genome structure and metabolic features in the red seaweed Chondrus crispus shed light on evolution of the Archaeplastida.</title>
        <authorList>
            <person name="Collen J."/>
            <person name="Porcel B."/>
            <person name="Carre W."/>
            <person name="Ball S.G."/>
            <person name="Chaparro C."/>
            <person name="Tonon T."/>
            <person name="Barbeyron T."/>
            <person name="Michel G."/>
            <person name="Noel B."/>
            <person name="Valentin K."/>
            <person name="Elias M."/>
            <person name="Artiguenave F."/>
            <person name="Arun A."/>
            <person name="Aury J.M."/>
            <person name="Barbosa-Neto J.F."/>
            <person name="Bothwell J.H."/>
            <person name="Bouget F.Y."/>
            <person name="Brillet L."/>
            <person name="Cabello-Hurtado F."/>
            <person name="Capella-Gutierrez S."/>
            <person name="Charrier B."/>
            <person name="Cladiere L."/>
            <person name="Cock J.M."/>
            <person name="Coelho S.M."/>
            <person name="Colleoni C."/>
            <person name="Czjzek M."/>
            <person name="Da Silva C."/>
            <person name="Delage L."/>
            <person name="Denoeud F."/>
            <person name="Deschamps P."/>
            <person name="Dittami S.M."/>
            <person name="Gabaldon T."/>
            <person name="Gachon C.M."/>
            <person name="Groisillier A."/>
            <person name="Herve C."/>
            <person name="Jabbari K."/>
            <person name="Katinka M."/>
            <person name="Kloareg B."/>
            <person name="Kowalczyk N."/>
            <person name="Labadie K."/>
            <person name="Leblanc C."/>
            <person name="Lopez P.J."/>
            <person name="McLachlan D.H."/>
            <person name="Meslet-Cladiere L."/>
            <person name="Moustafa A."/>
            <person name="Nehr Z."/>
            <person name="Nyvall Collen P."/>
            <person name="Panaud O."/>
            <person name="Partensky F."/>
            <person name="Poulain J."/>
            <person name="Rensing S.A."/>
            <person name="Rousvoal S."/>
            <person name="Samson G."/>
            <person name="Symeonidi A."/>
            <person name="Weissenbach J."/>
            <person name="Zambounis A."/>
            <person name="Wincker P."/>
            <person name="Boyen C."/>
        </authorList>
    </citation>
    <scope>NUCLEOTIDE SEQUENCE [LARGE SCALE GENOMIC DNA]</scope>
    <source>
        <strain evidence="2">cv. Stackhouse</strain>
    </source>
</reference>
<sequence>MRTVSSQRRPSVDVLLTDEERQRTPALLLSLLAGLLHPDPTRRLTARAALEHGLFDAKPNHLALQVGGGAFRKHLKPILSSNFRSFRRLAMIVVAAVRTIGSLQLDSAGKRSGIVVVM</sequence>
<proteinExistence type="predicted"/>
<keyword evidence="2" id="KW-1185">Reference proteome</keyword>
<dbReference type="KEGG" id="ccp:CHC_T00003871001"/>
<dbReference type="InterPro" id="IPR011009">
    <property type="entry name" value="Kinase-like_dom_sf"/>
</dbReference>
<evidence type="ECO:0000313" key="1">
    <source>
        <dbReference type="EMBL" id="CDF35302.1"/>
    </source>
</evidence>
<evidence type="ECO:0008006" key="3">
    <source>
        <dbReference type="Google" id="ProtNLM"/>
    </source>
</evidence>
<dbReference type="SUPFAM" id="SSF56112">
    <property type="entry name" value="Protein kinase-like (PK-like)"/>
    <property type="match status" value="1"/>
</dbReference>
<dbReference type="AlphaFoldDB" id="R7Q9T7"/>
<gene>
    <name evidence="1" type="ORF">CHC_T00003871001</name>
</gene>
<dbReference type="Gramene" id="CDF35302">
    <property type="protein sequence ID" value="CDF35302"/>
    <property type="gene ID" value="CHC_T00003871001"/>
</dbReference>
<evidence type="ECO:0000313" key="2">
    <source>
        <dbReference type="Proteomes" id="UP000012073"/>
    </source>
</evidence>
<dbReference type="GeneID" id="17322861"/>
<protein>
    <recommendedName>
        <fullName evidence="3">Protein kinase domain-containing protein</fullName>
    </recommendedName>
</protein>
<dbReference type="Proteomes" id="UP000012073">
    <property type="component" value="Unassembled WGS sequence"/>
</dbReference>
<dbReference type="EMBL" id="HG001727">
    <property type="protein sequence ID" value="CDF35302.1"/>
    <property type="molecule type" value="Genomic_DNA"/>
</dbReference>
<dbReference type="Gene3D" id="1.10.510.10">
    <property type="entry name" value="Transferase(Phosphotransferase) domain 1"/>
    <property type="match status" value="1"/>
</dbReference>
<accession>R7Q9T7</accession>
<name>R7Q9T7_CHOCR</name>
<dbReference type="RefSeq" id="XP_005715121.1">
    <property type="nucleotide sequence ID" value="XM_005715064.1"/>
</dbReference>
<organism evidence="1 2">
    <name type="scientific">Chondrus crispus</name>
    <name type="common">Carrageen Irish moss</name>
    <name type="synonym">Polymorpha crispa</name>
    <dbReference type="NCBI Taxonomy" id="2769"/>
    <lineage>
        <taxon>Eukaryota</taxon>
        <taxon>Rhodophyta</taxon>
        <taxon>Florideophyceae</taxon>
        <taxon>Rhodymeniophycidae</taxon>
        <taxon>Gigartinales</taxon>
        <taxon>Gigartinaceae</taxon>
        <taxon>Chondrus</taxon>
    </lineage>
</organism>